<evidence type="ECO:0000313" key="3">
    <source>
        <dbReference type="Proteomes" id="UP000230161"/>
    </source>
</evidence>
<evidence type="ECO:0000256" key="1">
    <source>
        <dbReference type="SAM" id="Phobius"/>
    </source>
</evidence>
<accession>A0A2M9BVJ6</accession>
<reference evidence="2 3" key="1">
    <citation type="submission" date="2017-11" db="EMBL/GenBank/DDBJ databases">
        <title>Genomic Encyclopedia of Archaeal and Bacterial Type Strains, Phase II (KMG-II): From Individual Species to Whole Genera.</title>
        <authorList>
            <person name="Goeker M."/>
        </authorList>
    </citation>
    <scope>NUCLEOTIDE SEQUENCE [LARGE SCALE GENOMIC DNA]</scope>
    <source>
        <strain evidence="2 3">DSM 25625</strain>
    </source>
</reference>
<organism evidence="2 3">
    <name type="scientific">Compostimonas suwonensis</name>
    <dbReference type="NCBI Taxonomy" id="1048394"/>
    <lineage>
        <taxon>Bacteria</taxon>
        <taxon>Bacillati</taxon>
        <taxon>Actinomycetota</taxon>
        <taxon>Actinomycetes</taxon>
        <taxon>Micrococcales</taxon>
        <taxon>Microbacteriaceae</taxon>
        <taxon>Compostimonas</taxon>
    </lineage>
</organism>
<evidence type="ECO:0000313" key="2">
    <source>
        <dbReference type="EMBL" id="PJJ61979.1"/>
    </source>
</evidence>
<keyword evidence="1" id="KW-0812">Transmembrane</keyword>
<dbReference type="RefSeq" id="WP_100344594.1">
    <property type="nucleotide sequence ID" value="NZ_PGFB01000003.1"/>
</dbReference>
<keyword evidence="3" id="KW-1185">Reference proteome</keyword>
<keyword evidence="1" id="KW-0472">Membrane</keyword>
<proteinExistence type="predicted"/>
<dbReference type="Proteomes" id="UP000230161">
    <property type="component" value="Unassembled WGS sequence"/>
</dbReference>
<evidence type="ECO:0008006" key="4">
    <source>
        <dbReference type="Google" id="ProtNLM"/>
    </source>
</evidence>
<comment type="caution">
    <text evidence="2">The sequence shown here is derived from an EMBL/GenBank/DDBJ whole genome shotgun (WGS) entry which is preliminary data.</text>
</comment>
<name>A0A2M9BVJ6_9MICO</name>
<protein>
    <recommendedName>
        <fullName evidence="4">Multidrug ABC transporter ATPase</fullName>
    </recommendedName>
</protein>
<feature type="transmembrane region" description="Helical" evidence="1">
    <location>
        <begin position="61"/>
        <end position="84"/>
    </location>
</feature>
<dbReference type="OrthoDB" id="4990996at2"/>
<gene>
    <name evidence="2" type="ORF">CLV54_1770</name>
</gene>
<keyword evidence="1" id="KW-1133">Transmembrane helix</keyword>
<dbReference type="AlphaFoldDB" id="A0A2M9BVJ6"/>
<feature type="transmembrane region" description="Helical" evidence="1">
    <location>
        <begin position="20"/>
        <end position="41"/>
    </location>
</feature>
<dbReference type="EMBL" id="PGFB01000003">
    <property type="protein sequence ID" value="PJJ61979.1"/>
    <property type="molecule type" value="Genomic_DNA"/>
</dbReference>
<sequence length="96" mass="10043">MTSDPAQTPAPSVNRAERALAYMAGSIVALSILCFIAILIGTSAGAGANDGFSKGLWPSVILLPYFGLPIGFLLLLALVIVSAVRRRRETRGNNNG</sequence>